<organism evidence="1 2">
    <name type="scientific">Streptomyces violascens</name>
    <dbReference type="NCBI Taxonomy" id="67381"/>
    <lineage>
        <taxon>Bacteria</taxon>
        <taxon>Bacillati</taxon>
        <taxon>Actinomycetota</taxon>
        <taxon>Actinomycetes</taxon>
        <taxon>Kitasatosporales</taxon>
        <taxon>Streptomycetaceae</taxon>
        <taxon>Streptomyces</taxon>
    </lineage>
</organism>
<dbReference type="EMBL" id="BNDY01000001">
    <property type="protein sequence ID" value="GHI35781.1"/>
    <property type="molecule type" value="Genomic_DNA"/>
</dbReference>
<accession>A0ABQ3QEU0</accession>
<comment type="caution">
    <text evidence="1">The sequence shown here is derived from an EMBL/GenBank/DDBJ whole genome shotgun (WGS) entry which is preliminary data.</text>
</comment>
<dbReference type="InterPro" id="IPR047736">
    <property type="entry name" value="RdlA/B-like"/>
</dbReference>
<keyword evidence="2" id="KW-1185">Reference proteome</keyword>
<gene>
    <name evidence="1" type="ORF">Sviol_01890</name>
</gene>
<evidence type="ECO:0000313" key="2">
    <source>
        <dbReference type="Proteomes" id="UP001050808"/>
    </source>
</evidence>
<evidence type="ECO:0000313" key="1">
    <source>
        <dbReference type="EMBL" id="GHI35781.1"/>
    </source>
</evidence>
<name>A0ABQ3QEU0_9ACTN</name>
<dbReference type="Pfam" id="PF25848">
    <property type="entry name" value="Rodlin"/>
    <property type="match status" value="1"/>
</dbReference>
<protein>
    <submittedName>
        <fullName evidence="1">Uncharacterized protein</fullName>
    </submittedName>
</protein>
<dbReference type="Proteomes" id="UP001050808">
    <property type="component" value="Unassembled WGS sequence"/>
</dbReference>
<reference evidence="1" key="1">
    <citation type="submission" date="2024-05" db="EMBL/GenBank/DDBJ databases">
        <title>Whole genome shotgun sequence of Streptomyces violascens NBRC 12920.</title>
        <authorList>
            <person name="Komaki H."/>
            <person name="Tamura T."/>
        </authorList>
    </citation>
    <scope>NUCLEOTIDE SEQUENCE</scope>
    <source>
        <strain evidence="1">NBRC 12920</strain>
    </source>
</reference>
<proteinExistence type="predicted"/>
<sequence length="53" mass="5608">MQKVWSTAAVSGVAMTAAPRNQQCTENSAQVKGDEPLSHILEEIPVRSGNGRG</sequence>